<dbReference type="SMART" id="SM00062">
    <property type="entry name" value="PBPb"/>
    <property type="match status" value="1"/>
</dbReference>
<dbReference type="Gene3D" id="3.40.190.10">
    <property type="entry name" value="Periplasmic binding protein-like II"/>
    <property type="match status" value="2"/>
</dbReference>
<dbReference type="GO" id="GO:0006865">
    <property type="term" value="P:amino acid transport"/>
    <property type="evidence" value="ECO:0007669"/>
    <property type="project" value="TreeGrafter"/>
</dbReference>
<evidence type="ECO:0000259" key="5">
    <source>
        <dbReference type="SMART" id="SM00062"/>
    </source>
</evidence>
<feature type="signal peptide" evidence="4">
    <location>
        <begin position="1"/>
        <end position="36"/>
    </location>
</feature>
<feature type="chain" id="PRO_5001575826" evidence="4">
    <location>
        <begin position="37"/>
        <end position="321"/>
    </location>
</feature>
<keyword evidence="7" id="KW-1185">Reference proteome</keyword>
<reference evidence="6 7" key="1">
    <citation type="journal article" date="2014" name="FEMS Microbiol. Ecol.">
        <title>Sphaerotilus natans encrusted with nanoball-shaped Fe(III) oxide minerals formed by nitrate-reducing mixotrophic Fe(II) oxidation.</title>
        <authorList>
            <person name="Park S."/>
            <person name="Kim D.H."/>
            <person name="Lee J.H."/>
            <person name="Hur H.G."/>
        </authorList>
    </citation>
    <scope>NUCLEOTIDE SEQUENCE [LARGE SCALE GENOMIC DNA]</scope>
    <source>
        <strain evidence="6 7">DSM 6575</strain>
    </source>
</reference>
<dbReference type="Proteomes" id="UP000026714">
    <property type="component" value="Unassembled WGS sequence"/>
</dbReference>
<dbReference type="Pfam" id="PF00497">
    <property type="entry name" value="SBP_bac_3"/>
    <property type="match status" value="1"/>
</dbReference>
<comment type="similarity">
    <text evidence="1">Belongs to the bacterial solute-binding protein 3 family.</text>
</comment>
<dbReference type="CDD" id="cd13688">
    <property type="entry name" value="PBP2_GltI_DEBP"/>
    <property type="match status" value="1"/>
</dbReference>
<dbReference type="InterPro" id="IPR001638">
    <property type="entry name" value="Solute-binding_3/MltF_N"/>
</dbReference>
<dbReference type="PANTHER" id="PTHR30085:SF2">
    <property type="entry name" value="GLUTAMATE_ASPARTATE IMPORT SOLUTE-BINDING PROTEIN"/>
    <property type="match status" value="1"/>
</dbReference>
<dbReference type="GO" id="GO:0030288">
    <property type="term" value="C:outer membrane-bounded periplasmic space"/>
    <property type="evidence" value="ECO:0007669"/>
    <property type="project" value="TreeGrafter"/>
</dbReference>
<evidence type="ECO:0000256" key="4">
    <source>
        <dbReference type="SAM" id="SignalP"/>
    </source>
</evidence>
<comment type="caution">
    <text evidence="6">The sequence shown here is derived from an EMBL/GenBank/DDBJ whole genome shotgun (WGS) entry which is preliminary data.</text>
</comment>
<name>A0A059KJ00_9BURK</name>
<dbReference type="SUPFAM" id="SSF53850">
    <property type="entry name" value="Periplasmic binding protein-like II"/>
    <property type="match status" value="1"/>
</dbReference>
<dbReference type="STRING" id="34103.SAMN05421778_11422"/>
<dbReference type="PANTHER" id="PTHR30085">
    <property type="entry name" value="AMINO ACID ABC TRANSPORTER PERMEASE"/>
    <property type="match status" value="1"/>
</dbReference>
<dbReference type="eggNOG" id="COG0834">
    <property type="taxonomic scope" value="Bacteria"/>
</dbReference>
<dbReference type="EMBL" id="AZRA01000079">
    <property type="protein sequence ID" value="KDB51442.1"/>
    <property type="molecule type" value="Genomic_DNA"/>
</dbReference>
<dbReference type="GO" id="GO:0005576">
    <property type="term" value="C:extracellular region"/>
    <property type="evidence" value="ECO:0007669"/>
    <property type="project" value="TreeGrafter"/>
</dbReference>
<dbReference type="PATRIC" id="fig|1286631.3.peg.2895"/>
<protein>
    <submittedName>
        <fullName evidence="6">Periplasmic component of amino acid ABC-type transporter/signal transduction system</fullName>
    </submittedName>
</protein>
<evidence type="ECO:0000313" key="7">
    <source>
        <dbReference type="Proteomes" id="UP000026714"/>
    </source>
</evidence>
<accession>A0A059KJ00</accession>
<organism evidence="6 7">
    <name type="scientific">Sphaerotilus natans subsp. natans DSM 6575</name>
    <dbReference type="NCBI Taxonomy" id="1286631"/>
    <lineage>
        <taxon>Bacteria</taxon>
        <taxon>Pseudomonadati</taxon>
        <taxon>Pseudomonadota</taxon>
        <taxon>Betaproteobacteria</taxon>
        <taxon>Burkholderiales</taxon>
        <taxon>Sphaerotilaceae</taxon>
        <taxon>Sphaerotilus</taxon>
    </lineage>
</organism>
<feature type="domain" description="Solute-binding protein family 3/N-terminal" evidence="5">
    <location>
        <begin position="60"/>
        <end position="292"/>
    </location>
</feature>
<evidence type="ECO:0000256" key="2">
    <source>
        <dbReference type="ARBA" id="ARBA00022448"/>
    </source>
</evidence>
<evidence type="ECO:0000256" key="3">
    <source>
        <dbReference type="ARBA" id="ARBA00022729"/>
    </source>
</evidence>
<keyword evidence="3 4" id="KW-0732">Signal</keyword>
<keyword evidence="2" id="KW-0813">Transport</keyword>
<sequence>MNDATTPDLSRSGRLTARVRVGAALLLALAPMLALAQPRPAPEQSLPESETLRRIVETGTISLGHRESSVPFSYYDGRKRVVGYSHELMLRVVDSLKAELKLPALTLRLVPLTTQNRIPLVRNGTVDLECASTTHTADRARQVAFSTTFFIAGTRLLVRRGSPIRDFSDLAGRSAVVTAGTTSERLLRTHVERRRLQVRIVTVRDHEEAFLALESGRAEAFMMDDALLYGARARAVRPSDWEVVGTPMSQEAYACMMRRGDPQFKAVVDRALVRLMQSGEAMRIYQRWFQEPIPPWGLNLNWPPSPAMQQLQRRPNDQPLG</sequence>
<gene>
    <name evidence="6" type="ORF">X805_29620</name>
</gene>
<dbReference type="InterPro" id="IPR051455">
    <property type="entry name" value="Bact_solute-bind_prot3"/>
</dbReference>
<evidence type="ECO:0000256" key="1">
    <source>
        <dbReference type="ARBA" id="ARBA00010333"/>
    </source>
</evidence>
<proteinExistence type="inferred from homology"/>
<dbReference type="AlphaFoldDB" id="A0A059KJ00"/>
<evidence type="ECO:0000313" key="6">
    <source>
        <dbReference type="EMBL" id="KDB51442.1"/>
    </source>
</evidence>